<evidence type="ECO:0000313" key="1">
    <source>
        <dbReference type="EMBL" id="GAI62216.1"/>
    </source>
</evidence>
<accession>X1R593</accession>
<name>X1R593_9ZZZZ</name>
<organism evidence="1">
    <name type="scientific">marine sediment metagenome</name>
    <dbReference type="NCBI Taxonomy" id="412755"/>
    <lineage>
        <taxon>unclassified sequences</taxon>
        <taxon>metagenomes</taxon>
        <taxon>ecological metagenomes</taxon>
    </lineage>
</organism>
<sequence>ASLRNICFELQFTPLRRLTGIDKVRSVSPLRGKAGTGNSAQLFSIDLITEQETVIYEDEQASQITAIAVAGNDVYLGT</sequence>
<feature type="non-terminal residue" evidence="1">
    <location>
        <position position="78"/>
    </location>
</feature>
<proteinExistence type="predicted"/>
<dbReference type="AlphaFoldDB" id="X1R593"/>
<feature type="non-terminal residue" evidence="1">
    <location>
        <position position="1"/>
    </location>
</feature>
<protein>
    <submittedName>
        <fullName evidence="1">Uncharacterized protein</fullName>
    </submittedName>
</protein>
<reference evidence="1" key="1">
    <citation type="journal article" date="2014" name="Front. Microbiol.">
        <title>High frequency of phylogenetically diverse reductive dehalogenase-homologous genes in deep subseafloor sedimentary metagenomes.</title>
        <authorList>
            <person name="Kawai M."/>
            <person name="Futagami T."/>
            <person name="Toyoda A."/>
            <person name="Takaki Y."/>
            <person name="Nishi S."/>
            <person name="Hori S."/>
            <person name="Arai W."/>
            <person name="Tsubouchi T."/>
            <person name="Morono Y."/>
            <person name="Uchiyama I."/>
            <person name="Ito T."/>
            <person name="Fujiyama A."/>
            <person name="Inagaki F."/>
            <person name="Takami H."/>
        </authorList>
    </citation>
    <scope>NUCLEOTIDE SEQUENCE</scope>
    <source>
        <strain evidence="1">Expedition CK06-06</strain>
    </source>
</reference>
<comment type="caution">
    <text evidence="1">The sequence shown here is derived from an EMBL/GenBank/DDBJ whole genome shotgun (WGS) entry which is preliminary data.</text>
</comment>
<gene>
    <name evidence="1" type="ORF">S06H3_65950</name>
</gene>
<dbReference type="EMBL" id="BARV01044662">
    <property type="protein sequence ID" value="GAI62216.1"/>
    <property type="molecule type" value="Genomic_DNA"/>
</dbReference>